<evidence type="ECO:0000313" key="11">
    <source>
        <dbReference type="EMBL" id="SDE08670.1"/>
    </source>
</evidence>
<dbReference type="SUPFAM" id="SSF52943">
    <property type="entry name" value="ATP synthase (F1-ATPase), gamma subunit"/>
    <property type="match status" value="1"/>
</dbReference>
<dbReference type="Gene3D" id="3.40.1380.10">
    <property type="match status" value="1"/>
</dbReference>
<dbReference type="PROSITE" id="PS00153">
    <property type="entry name" value="ATPASE_GAMMA"/>
    <property type="match status" value="1"/>
</dbReference>
<proteinExistence type="inferred from homology"/>
<dbReference type="Pfam" id="PF00231">
    <property type="entry name" value="ATP-synt"/>
    <property type="match status" value="1"/>
</dbReference>
<dbReference type="PIRSF" id="PIRSF039089">
    <property type="entry name" value="ATP_synthase_gamma"/>
    <property type="match status" value="1"/>
</dbReference>
<evidence type="ECO:0000256" key="5">
    <source>
        <dbReference type="ARBA" id="ARBA00022781"/>
    </source>
</evidence>
<evidence type="ECO:0000256" key="10">
    <source>
        <dbReference type="HAMAP-Rule" id="MF_00815"/>
    </source>
</evidence>
<dbReference type="GO" id="GO:0046933">
    <property type="term" value="F:proton-transporting ATP synthase activity, rotational mechanism"/>
    <property type="evidence" value="ECO:0007669"/>
    <property type="project" value="UniProtKB-UniRule"/>
</dbReference>
<dbReference type="FunFam" id="1.10.287.80:FF:000001">
    <property type="entry name" value="ATP synthase gamma chain"/>
    <property type="match status" value="1"/>
</dbReference>
<evidence type="ECO:0000256" key="2">
    <source>
        <dbReference type="ARBA" id="ARBA00004170"/>
    </source>
</evidence>
<dbReference type="GO" id="GO:0045259">
    <property type="term" value="C:proton-transporting ATP synthase complex"/>
    <property type="evidence" value="ECO:0007669"/>
    <property type="project" value="UniProtKB-KW"/>
</dbReference>
<keyword evidence="6 10" id="KW-0406">Ion transport</keyword>
<name>A0A1G7A1L8_9PROT</name>
<sequence length="297" mass="32090">MPSLKDLKIRINSVKSTQKITKAMKMVAASKLKRAQEAAEAARPYAERMEKVLTGLGASVAGQPGASPLLIGTGKDDVELVIVASSERGLCGGFNTNIVKAARIHLRELIAAGKTVKILCIGKKGFNVLRREFGDKIIDVKDMSGIKKLGFADAQTIAQEVLAMYERGEYDVATLFYAKFQSALVQLTTKQQLIPTPLPEAANENEAADELGGAAYDYEPDETAILDDLLPRNVAVQIYRGLLENAASEQGARMTAMDNATRNAGDMIDSLSITYNRTRQANITKELIEIISGAEAL</sequence>
<comment type="similarity">
    <text evidence="3 10">Belongs to the ATPase gamma chain family.</text>
</comment>
<dbReference type="GO" id="GO:0005524">
    <property type="term" value="F:ATP binding"/>
    <property type="evidence" value="ECO:0007669"/>
    <property type="project" value="UniProtKB-UniRule"/>
</dbReference>
<keyword evidence="5 10" id="KW-0375">Hydrogen ion transport</keyword>
<evidence type="ECO:0000256" key="4">
    <source>
        <dbReference type="ARBA" id="ARBA00022448"/>
    </source>
</evidence>
<dbReference type="PANTHER" id="PTHR11693:SF22">
    <property type="entry name" value="ATP SYNTHASE SUBUNIT GAMMA, MITOCHONDRIAL"/>
    <property type="match status" value="1"/>
</dbReference>
<dbReference type="InterPro" id="IPR023632">
    <property type="entry name" value="ATP_synth_F1_gsu_CS"/>
</dbReference>
<keyword evidence="12" id="KW-1185">Reference proteome</keyword>
<dbReference type="GO" id="GO:0005886">
    <property type="term" value="C:plasma membrane"/>
    <property type="evidence" value="ECO:0007669"/>
    <property type="project" value="UniProtKB-SubCell"/>
</dbReference>
<reference evidence="11 12" key="1">
    <citation type="submission" date="2016-10" db="EMBL/GenBank/DDBJ databases">
        <authorList>
            <person name="de Groot N.N."/>
        </authorList>
    </citation>
    <scope>NUCLEOTIDE SEQUENCE [LARGE SCALE GENOMIC DNA]</scope>
    <source>
        <strain evidence="11 12">CGMCC 1.9109</strain>
    </source>
</reference>
<dbReference type="InterPro" id="IPR000131">
    <property type="entry name" value="ATP_synth_F1_gsu"/>
</dbReference>
<gene>
    <name evidence="10" type="primary">atpG</name>
    <name evidence="11" type="ORF">SAMN04488071_2048</name>
</gene>
<evidence type="ECO:0000256" key="6">
    <source>
        <dbReference type="ARBA" id="ARBA00023065"/>
    </source>
</evidence>
<keyword evidence="10" id="KW-1003">Cell membrane</keyword>
<dbReference type="RefSeq" id="WP_068304071.1">
    <property type="nucleotide sequence ID" value="NZ_DAIOMO010000004.1"/>
</dbReference>
<organism evidence="11 12">
    <name type="scientific">Kordiimonas lacus</name>
    <dbReference type="NCBI Taxonomy" id="637679"/>
    <lineage>
        <taxon>Bacteria</taxon>
        <taxon>Pseudomonadati</taxon>
        <taxon>Pseudomonadota</taxon>
        <taxon>Alphaproteobacteria</taxon>
        <taxon>Kordiimonadales</taxon>
        <taxon>Kordiimonadaceae</taxon>
        <taxon>Kordiimonas</taxon>
    </lineage>
</organism>
<dbReference type="Gene3D" id="1.10.287.80">
    <property type="entry name" value="ATP synthase, gamma subunit, helix hairpin domain"/>
    <property type="match status" value="1"/>
</dbReference>
<accession>A0A1G7A1L8</accession>
<dbReference type="GO" id="GO:0042777">
    <property type="term" value="P:proton motive force-driven plasma membrane ATP synthesis"/>
    <property type="evidence" value="ECO:0007669"/>
    <property type="project" value="UniProtKB-UniRule"/>
</dbReference>
<dbReference type="InterPro" id="IPR035968">
    <property type="entry name" value="ATP_synth_F1_ATPase_gsu"/>
</dbReference>
<keyword evidence="4 10" id="KW-0813">Transport</keyword>
<evidence type="ECO:0000256" key="8">
    <source>
        <dbReference type="ARBA" id="ARBA00023196"/>
    </source>
</evidence>
<comment type="function">
    <text evidence="1 10">Produces ATP from ADP in the presence of a proton gradient across the membrane. The gamma chain is believed to be important in regulating ATPase activity and the flow of protons through the CF(0) complex.</text>
</comment>
<keyword evidence="9 10" id="KW-0066">ATP synthesis</keyword>
<dbReference type="Proteomes" id="UP000183685">
    <property type="component" value="Unassembled WGS sequence"/>
</dbReference>
<dbReference type="HAMAP" id="MF_00815">
    <property type="entry name" value="ATP_synth_gamma_bact"/>
    <property type="match status" value="1"/>
</dbReference>
<evidence type="ECO:0000256" key="7">
    <source>
        <dbReference type="ARBA" id="ARBA00023136"/>
    </source>
</evidence>
<dbReference type="STRING" id="637679.GCA_001550055_01809"/>
<evidence type="ECO:0000313" key="12">
    <source>
        <dbReference type="Proteomes" id="UP000183685"/>
    </source>
</evidence>
<dbReference type="CDD" id="cd12151">
    <property type="entry name" value="F1-ATPase_gamma"/>
    <property type="match status" value="1"/>
</dbReference>
<dbReference type="EMBL" id="FNAK01000004">
    <property type="protein sequence ID" value="SDE08670.1"/>
    <property type="molecule type" value="Genomic_DNA"/>
</dbReference>
<dbReference type="NCBIfam" id="NF004146">
    <property type="entry name" value="PRK05621.1-4"/>
    <property type="match status" value="1"/>
</dbReference>
<keyword evidence="7 10" id="KW-0472">Membrane</keyword>
<comment type="subcellular location">
    <subcellularLocation>
        <location evidence="10">Cell membrane</location>
        <topology evidence="10">Peripheral membrane protein</topology>
    </subcellularLocation>
    <subcellularLocation>
        <location evidence="2">Membrane</location>
        <topology evidence="2">Peripheral membrane protein</topology>
    </subcellularLocation>
</comment>
<protein>
    <recommendedName>
        <fullName evidence="10">ATP synthase gamma chain</fullName>
    </recommendedName>
    <alternativeName>
        <fullName evidence="10">ATP synthase F1 sector gamma subunit</fullName>
    </alternativeName>
    <alternativeName>
        <fullName evidence="10">F-ATPase gamma subunit</fullName>
    </alternativeName>
</protein>
<comment type="subunit">
    <text evidence="10">F-type ATPases have 2 components, CF(1) - the catalytic core - and CF(0) - the membrane proton channel. CF(1) has five subunits: alpha(3), beta(3), gamma(1), delta(1), epsilon(1). CF(0) has three main subunits: a, b and c.</text>
</comment>
<evidence type="ECO:0000256" key="3">
    <source>
        <dbReference type="ARBA" id="ARBA00007681"/>
    </source>
</evidence>
<dbReference type="OrthoDB" id="9812769at2"/>
<evidence type="ECO:0000256" key="1">
    <source>
        <dbReference type="ARBA" id="ARBA00003456"/>
    </source>
</evidence>
<dbReference type="PRINTS" id="PR00126">
    <property type="entry name" value="ATPASEGAMMA"/>
</dbReference>
<evidence type="ECO:0000256" key="9">
    <source>
        <dbReference type="ARBA" id="ARBA00023310"/>
    </source>
</evidence>
<dbReference type="PANTHER" id="PTHR11693">
    <property type="entry name" value="ATP SYNTHASE GAMMA CHAIN"/>
    <property type="match status" value="1"/>
</dbReference>
<dbReference type="AlphaFoldDB" id="A0A1G7A1L8"/>
<keyword evidence="8 10" id="KW-0139">CF(1)</keyword>
<dbReference type="NCBIfam" id="TIGR01146">
    <property type="entry name" value="ATPsyn_F1gamma"/>
    <property type="match status" value="1"/>
</dbReference>